<protein>
    <submittedName>
        <fullName evidence="1">Uncharacterized protein</fullName>
    </submittedName>
</protein>
<dbReference type="AlphaFoldDB" id="A0A6P1NCK9"/>
<evidence type="ECO:0000313" key="2">
    <source>
        <dbReference type="Proteomes" id="UP000463975"/>
    </source>
</evidence>
<organism evidence="1 2">
    <name type="scientific">Aristophania vespae</name>
    <dbReference type="NCBI Taxonomy" id="2697033"/>
    <lineage>
        <taxon>Bacteria</taxon>
        <taxon>Pseudomonadati</taxon>
        <taxon>Pseudomonadota</taxon>
        <taxon>Alphaproteobacteria</taxon>
        <taxon>Acetobacterales</taxon>
        <taxon>Acetobacteraceae</taxon>
        <taxon>Aristophania</taxon>
    </lineage>
</organism>
<keyword evidence="2" id="KW-1185">Reference proteome</keyword>
<dbReference type="RefSeq" id="WP_160618267.1">
    <property type="nucleotide sequence ID" value="NZ_CP047652.1"/>
</dbReference>
<proteinExistence type="predicted"/>
<dbReference type="KEGG" id="bomb:GT348_01820"/>
<accession>A0A6P1NCK9</accession>
<dbReference type="EMBL" id="CP047652">
    <property type="protein sequence ID" value="QHI95189.1"/>
    <property type="molecule type" value="Genomic_DNA"/>
</dbReference>
<name>A0A6P1NCK9_9PROT</name>
<reference evidence="1 2" key="1">
    <citation type="submission" date="2020-01" db="EMBL/GenBank/DDBJ databases">
        <title>Genome sequencing of strain KACC 21507.</title>
        <authorList>
            <person name="Heo J."/>
            <person name="Kim S.-J."/>
            <person name="Kim J.-S."/>
            <person name="Hong S.-B."/>
            <person name="Kwon S.-W."/>
        </authorList>
    </citation>
    <scope>NUCLEOTIDE SEQUENCE [LARGE SCALE GENOMIC DNA]</scope>
    <source>
        <strain evidence="1 2">KACC 21507</strain>
    </source>
</reference>
<dbReference type="Proteomes" id="UP000463975">
    <property type="component" value="Chromosome"/>
</dbReference>
<evidence type="ECO:0000313" key="1">
    <source>
        <dbReference type="EMBL" id="QHI95189.1"/>
    </source>
</evidence>
<gene>
    <name evidence="1" type="ORF">GT348_01820</name>
</gene>
<sequence>MIISDEIAVVPVGISCITGHQIAQSKAVLEKRFGVEFKATSSFFRYVFQDPRGIALFFEKYLINNEDIQESDLTFDDNDIYHCPHLRDTGTWFVHEEPGRSFDETGEKRSLQEIVVQAASKYNYLLNKFRALKEKKKRIFVLSNADLAPRSWPRYLIGCIEWKIHKSNIDQTFQAINKAFPEGENIFLFVGSIHNVIKDLDICVSYFVKEANDWCGNDDDWQDIFSTMPLVTFDKEKNARHNNEKIKSLPSLDKTYTANSPEMCVDSGAVKIKNNSFEVSAYSGTNCIWGPYIKLCCGLYEVSLFVNTSQFWGVGQIKITSDNGNNVIISREFNKSDVDHLEGCIKVRFFVQQDVSYFETLIASVKHLVCKIDKIVISRV</sequence>